<accession>A0A5E4QFV2</accession>
<keyword evidence="1" id="KW-0175">Coiled coil</keyword>
<reference evidence="2 3" key="1">
    <citation type="submission" date="2017-07" db="EMBL/GenBank/DDBJ databases">
        <authorList>
            <person name="Talla V."/>
            <person name="Backstrom N."/>
        </authorList>
    </citation>
    <scope>NUCLEOTIDE SEQUENCE [LARGE SCALE GENOMIC DNA]</scope>
</reference>
<organism evidence="2 3">
    <name type="scientific">Leptidea sinapis</name>
    <dbReference type="NCBI Taxonomy" id="189913"/>
    <lineage>
        <taxon>Eukaryota</taxon>
        <taxon>Metazoa</taxon>
        <taxon>Ecdysozoa</taxon>
        <taxon>Arthropoda</taxon>
        <taxon>Hexapoda</taxon>
        <taxon>Insecta</taxon>
        <taxon>Pterygota</taxon>
        <taxon>Neoptera</taxon>
        <taxon>Endopterygota</taxon>
        <taxon>Lepidoptera</taxon>
        <taxon>Glossata</taxon>
        <taxon>Ditrysia</taxon>
        <taxon>Papilionoidea</taxon>
        <taxon>Pieridae</taxon>
        <taxon>Dismorphiinae</taxon>
        <taxon>Leptidea</taxon>
    </lineage>
</organism>
<evidence type="ECO:0000313" key="3">
    <source>
        <dbReference type="Proteomes" id="UP000324832"/>
    </source>
</evidence>
<name>A0A5E4QFV2_9NEOP</name>
<evidence type="ECO:0000313" key="2">
    <source>
        <dbReference type="EMBL" id="VVC97165.1"/>
    </source>
</evidence>
<dbReference type="AlphaFoldDB" id="A0A5E4QFV2"/>
<sequence>MAAYNSFEDLDEEVKELLENYKHRKATVYEPCTTKNFKECLVGLSEELSLFNISYIFNPHVDVIENTIYPDALINLVNAAWALLHHHKNVIQKADSLKERNHTLEQNNKQINGALQKFKDKLNNEKNESRACVASAQRVSDQSNEVYQKLSETRNKLNQVLKQKETNEKVLQYKITKLKLENEKLTDRLRNKSSGYTPCAEICDSTIVQLKERERKQRQVISQLQSSNQELIREVLAIKEEVLLAGLSDVHLKD</sequence>
<protein>
    <submittedName>
        <fullName evidence="2">Uncharacterized protein</fullName>
    </submittedName>
</protein>
<dbReference type="EMBL" id="FZQP02003046">
    <property type="protein sequence ID" value="VVC97165.1"/>
    <property type="molecule type" value="Genomic_DNA"/>
</dbReference>
<dbReference type="Proteomes" id="UP000324832">
    <property type="component" value="Unassembled WGS sequence"/>
</dbReference>
<proteinExistence type="predicted"/>
<keyword evidence="3" id="KW-1185">Reference proteome</keyword>
<evidence type="ECO:0000256" key="1">
    <source>
        <dbReference type="SAM" id="Coils"/>
    </source>
</evidence>
<feature type="coiled-coil region" evidence="1">
    <location>
        <begin position="87"/>
        <end position="167"/>
    </location>
</feature>
<gene>
    <name evidence="2" type="ORF">LSINAPIS_LOCUS8517</name>
</gene>